<gene>
    <name evidence="2" type="ORF">J7W16_18640</name>
</gene>
<protein>
    <submittedName>
        <fullName evidence="2">Uncharacterized protein</fullName>
    </submittedName>
</protein>
<name>A0A940X0Q4_9BACI</name>
<proteinExistence type="predicted"/>
<feature type="transmembrane region" description="Helical" evidence="1">
    <location>
        <begin position="311"/>
        <end position="328"/>
    </location>
</feature>
<evidence type="ECO:0000313" key="2">
    <source>
        <dbReference type="EMBL" id="MBP3953145.1"/>
    </source>
</evidence>
<dbReference type="RefSeq" id="WP_210599001.1">
    <property type="nucleotide sequence ID" value="NZ_JAGKSQ010000010.1"/>
</dbReference>
<keyword evidence="1" id="KW-1133">Transmembrane helix</keyword>
<keyword evidence="1" id="KW-0472">Membrane</keyword>
<dbReference type="EMBL" id="JAGKSQ010000010">
    <property type="protein sequence ID" value="MBP3953145.1"/>
    <property type="molecule type" value="Genomic_DNA"/>
</dbReference>
<feature type="transmembrane region" description="Helical" evidence="1">
    <location>
        <begin position="134"/>
        <end position="154"/>
    </location>
</feature>
<evidence type="ECO:0000256" key="1">
    <source>
        <dbReference type="SAM" id="Phobius"/>
    </source>
</evidence>
<feature type="transmembrane region" description="Helical" evidence="1">
    <location>
        <begin position="12"/>
        <end position="31"/>
    </location>
</feature>
<comment type="caution">
    <text evidence="2">The sequence shown here is derived from an EMBL/GenBank/DDBJ whole genome shotgun (WGS) entry which is preliminary data.</text>
</comment>
<dbReference type="Proteomes" id="UP000678228">
    <property type="component" value="Unassembled WGS sequence"/>
</dbReference>
<feature type="transmembrane region" description="Helical" evidence="1">
    <location>
        <begin position="284"/>
        <end position="304"/>
    </location>
</feature>
<evidence type="ECO:0000313" key="3">
    <source>
        <dbReference type="Proteomes" id="UP000678228"/>
    </source>
</evidence>
<keyword evidence="1" id="KW-0812">Transmembrane</keyword>
<reference evidence="2" key="1">
    <citation type="submission" date="2021-03" db="EMBL/GenBank/DDBJ databases">
        <title>Bacillus suaedae sp. nov., isolated from Suaeda aralocaspica.</title>
        <authorList>
            <person name="Lei R.F.R."/>
        </authorList>
    </citation>
    <scope>NUCLEOTIDE SEQUENCE</scope>
    <source>
        <strain evidence="2">YZJH907-2</strain>
    </source>
</reference>
<feature type="transmembrane region" description="Helical" evidence="1">
    <location>
        <begin position="363"/>
        <end position="382"/>
    </location>
</feature>
<sequence length="392" mass="42890">MAVTHNKEKKVKIFFLLLLIVSYFLPWTKFVPGDSRSEFLDINSSNLFEQIFSYISLIIQTGSSSFGSFVTLAIIVSLILPLVFGSITLHKVSKDYSHKGLKNATIAFSVLTILRQVFSNYYSNKLDIGEFSLGLGFFIALLSVIGLTIASLVARQFSGFLNSKTINVNTSSNQGTSAHYCTSGGNVIVGDPNYCMNCGQNLREGSVTSSTNDPDTQIKSLEGANLETAVSITPSSAIVKKPTIIWVILGVLSNISLVIVLLLMDETIANLSSGYGLIYGESPIGTLKFLFVIFSITAVGLHFLKANFTNWMMVPILFFMSYKFFRMLNPLASDISEAQQSGFLGFEADIAADAFSAFAGLQAYPLLAGILYIAIIVIRIRYRDKGRVPEPK</sequence>
<feature type="transmembrane region" description="Helical" evidence="1">
    <location>
        <begin position="51"/>
        <end position="84"/>
    </location>
</feature>
<feature type="transmembrane region" description="Helical" evidence="1">
    <location>
        <begin position="244"/>
        <end position="264"/>
    </location>
</feature>
<dbReference type="AlphaFoldDB" id="A0A940X0Q4"/>
<feature type="transmembrane region" description="Helical" evidence="1">
    <location>
        <begin position="104"/>
        <end position="122"/>
    </location>
</feature>
<accession>A0A940X0Q4</accession>
<organism evidence="2 3">
    <name type="scientific">Halalkalibacter suaedae</name>
    <dbReference type="NCBI Taxonomy" id="2822140"/>
    <lineage>
        <taxon>Bacteria</taxon>
        <taxon>Bacillati</taxon>
        <taxon>Bacillota</taxon>
        <taxon>Bacilli</taxon>
        <taxon>Bacillales</taxon>
        <taxon>Bacillaceae</taxon>
        <taxon>Halalkalibacter</taxon>
    </lineage>
</organism>
<keyword evidence="3" id="KW-1185">Reference proteome</keyword>